<feature type="domain" description="Orn/Lys/Arg decarboxylases family 1 pyridoxal-P attachment site" evidence="4">
    <location>
        <begin position="157"/>
        <end position="266"/>
    </location>
</feature>
<name>A0A9D4YKP2_PEA</name>
<protein>
    <recommendedName>
        <fullName evidence="4">Orn/Lys/Arg decarboxylases family 1 pyridoxal-P attachment site domain-containing protein</fullName>
    </recommendedName>
</protein>
<dbReference type="Proteomes" id="UP001058974">
    <property type="component" value="Chromosome 1"/>
</dbReference>
<feature type="domain" description="Orn/Lys/Arg decarboxylases family 1 pyridoxal-P attachment site" evidence="4">
    <location>
        <begin position="285"/>
        <end position="344"/>
    </location>
</feature>
<evidence type="ECO:0000256" key="2">
    <source>
        <dbReference type="ARBA" id="ARBA00022898"/>
    </source>
</evidence>
<evidence type="ECO:0000259" key="4">
    <source>
        <dbReference type="Pfam" id="PF01276"/>
    </source>
</evidence>
<evidence type="ECO:0000313" key="5">
    <source>
        <dbReference type="EMBL" id="KAI5441392.1"/>
    </source>
</evidence>
<evidence type="ECO:0000256" key="3">
    <source>
        <dbReference type="SAM" id="MobiDB-lite"/>
    </source>
</evidence>
<evidence type="ECO:0000256" key="1">
    <source>
        <dbReference type="ARBA" id="ARBA00001933"/>
    </source>
</evidence>
<feature type="region of interest" description="Disordered" evidence="3">
    <location>
        <begin position="127"/>
        <end position="151"/>
    </location>
</feature>
<evidence type="ECO:0000313" key="6">
    <source>
        <dbReference type="Proteomes" id="UP001058974"/>
    </source>
</evidence>
<reference evidence="5 6" key="1">
    <citation type="journal article" date="2022" name="Nat. Genet.">
        <title>Improved pea reference genome and pan-genome highlight genomic features and evolutionary characteristics.</title>
        <authorList>
            <person name="Yang T."/>
            <person name="Liu R."/>
            <person name="Luo Y."/>
            <person name="Hu S."/>
            <person name="Wang D."/>
            <person name="Wang C."/>
            <person name="Pandey M.K."/>
            <person name="Ge S."/>
            <person name="Xu Q."/>
            <person name="Li N."/>
            <person name="Li G."/>
            <person name="Huang Y."/>
            <person name="Saxena R.K."/>
            <person name="Ji Y."/>
            <person name="Li M."/>
            <person name="Yan X."/>
            <person name="He Y."/>
            <person name="Liu Y."/>
            <person name="Wang X."/>
            <person name="Xiang C."/>
            <person name="Varshney R.K."/>
            <person name="Ding H."/>
            <person name="Gao S."/>
            <person name="Zong X."/>
        </authorList>
    </citation>
    <scope>NUCLEOTIDE SEQUENCE [LARGE SCALE GENOMIC DNA]</scope>
    <source>
        <strain evidence="5 6">cv. Zhongwan 6</strain>
    </source>
</reference>
<dbReference type="SUPFAM" id="SSF53383">
    <property type="entry name" value="PLP-dependent transferases"/>
    <property type="match status" value="1"/>
</dbReference>
<dbReference type="PANTHER" id="PTHR43277:SF4">
    <property type="entry name" value="ARGININE DECARBOXYLASE"/>
    <property type="match status" value="1"/>
</dbReference>
<dbReference type="Gramene" id="Psat01G0074600-T1">
    <property type="protein sequence ID" value="KAI5441392.1"/>
    <property type="gene ID" value="KIW84_010746"/>
</dbReference>
<dbReference type="InterPro" id="IPR015424">
    <property type="entry name" value="PyrdxlP-dep_Trfase"/>
</dbReference>
<dbReference type="EMBL" id="JAMSHJ010000001">
    <property type="protein sequence ID" value="KAI5441392.1"/>
    <property type="molecule type" value="Genomic_DNA"/>
</dbReference>
<dbReference type="Pfam" id="PF01276">
    <property type="entry name" value="OKR_DC_1"/>
    <property type="match status" value="2"/>
</dbReference>
<proteinExistence type="predicted"/>
<dbReference type="InterPro" id="IPR052357">
    <property type="entry name" value="Orn_Lys_Arg_decarboxylase-I"/>
</dbReference>
<dbReference type="Gene3D" id="3.40.640.10">
    <property type="entry name" value="Type I PLP-dependent aspartate aminotransferase-like (Major domain)"/>
    <property type="match status" value="2"/>
</dbReference>
<gene>
    <name evidence="5" type="ORF">KIW84_010746</name>
</gene>
<organism evidence="5 6">
    <name type="scientific">Pisum sativum</name>
    <name type="common">Garden pea</name>
    <name type="synonym">Lathyrus oleraceus</name>
    <dbReference type="NCBI Taxonomy" id="3888"/>
    <lineage>
        <taxon>Eukaryota</taxon>
        <taxon>Viridiplantae</taxon>
        <taxon>Streptophyta</taxon>
        <taxon>Embryophyta</taxon>
        <taxon>Tracheophyta</taxon>
        <taxon>Spermatophyta</taxon>
        <taxon>Magnoliopsida</taxon>
        <taxon>eudicotyledons</taxon>
        <taxon>Gunneridae</taxon>
        <taxon>Pentapetalae</taxon>
        <taxon>rosids</taxon>
        <taxon>fabids</taxon>
        <taxon>Fabales</taxon>
        <taxon>Fabaceae</taxon>
        <taxon>Papilionoideae</taxon>
        <taxon>50 kb inversion clade</taxon>
        <taxon>NPAAA clade</taxon>
        <taxon>Hologalegina</taxon>
        <taxon>IRL clade</taxon>
        <taxon>Fabeae</taxon>
        <taxon>Lathyrus</taxon>
    </lineage>
</organism>
<dbReference type="InterPro" id="IPR000310">
    <property type="entry name" value="Orn/Lys/Arg_deCO2ase_major_dom"/>
</dbReference>
<keyword evidence="6" id="KW-1185">Reference proteome</keyword>
<keyword evidence="2" id="KW-0663">Pyridoxal phosphate</keyword>
<accession>A0A9D4YKP2</accession>
<dbReference type="PANTHER" id="PTHR43277">
    <property type="entry name" value="ARGININE DECARBOXYLASE"/>
    <property type="match status" value="1"/>
</dbReference>
<comment type="caution">
    <text evidence="5">The sequence shown here is derived from an EMBL/GenBank/DDBJ whole genome shotgun (WGS) entry which is preliminary data.</text>
</comment>
<sequence>MSYNADGTRLFSCGSNKEGESFLVEWNESEGAMKRTYHGLGKRSVGVVQFDTTKNRFLAAGKTSNLGTANTPQDYNAYTSYANSSNPYGYGSSTGYSGYYNSYQQQQPKHAYSQPVRSITLPECRQNENTGTASNVSIANKPAECSNSPELPPRGLPPLVSALKASTEQNAASFHFPGHNRGHAAPASMTQLIGIRPYVHDLPELSELDNLFCPQGPILEAQKEAAKLFGSSHTWFLVGGTTCGIHAAIMATCSPGDYLILPRNCHWRHSVTGIESYQRTRTGRKKLGAVFITSPTYHGVCSNLAEISEICHSGKIPLIVDEAHGAHLGFHPKLPRSALQQGADLTV</sequence>
<comment type="cofactor">
    <cofactor evidence="1">
        <name>pyridoxal 5'-phosphate</name>
        <dbReference type="ChEBI" id="CHEBI:597326"/>
    </cofactor>
</comment>
<feature type="compositionally biased region" description="Polar residues" evidence="3">
    <location>
        <begin position="127"/>
        <end position="138"/>
    </location>
</feature>
<dbReference type="AlphaFoldDB" id="A0A9D4YKP2"/>
<dbReference type="GO" id="GO:0003824">
    <property type="term" value="F:catalytic activity"/>
    <property type="evidence" value="ECO:0007669"/>
    <property type="project" value="InterPro"/>
</dbReference>
<dbReference type="InterPro" id="IPR015421">
    <property type="entry name" value="PyrdxlP-dep_Trfase_major"/>
</dbReference>